<dbReference type="SMART" id="SM00720">
    <property type="entry name" value="calpain_III"/>
    <property type="match status" value="1"/>
</dbReference>
<evidence type="ECO:0000256" key="5">
    <source>
        <dbReference type="ARBA" id="ARBA00022801"/>
    </source>
</evidence>
<dbReference type="AlphaFoldDB" id="A0A670Z424"/>
<feature type="active site" evidence="8">
    <location>
        <position position="105"/>
    </location>
</feature>
<dbReference type="InterPro" id="IPR001300">
    <property type="entry name" value="Peptidase_C2_calpain_cat"/>
</dbReference>
<keyword evidence="13" id="KW-1185">Reference proteome</keyword>
<keyword evidence="4" id="KW-0677">Repeat</keyword>
<dbReference type="InterPro" id="IPR022684">
    <property type="entry name" value="Calpain_cysteine_protease"/>
</dbReference>
<name>A0A670Z424_PSETE</name>
<evidence type="ECO:0000256" key="2">
    <source>
        <dbReference type="ARBA" id="ARBA00022670"/>
    </source>
</evidence>
<feature type="domain" description="Calpain catalytic" evidence="10">
    <location>
        <begin position="45"/>
        <end position="330"/>
    </location>
</feature>
<evidence type="ECO:0000256" key="8">
    <source>
        <dbReference type="PIRSR" id="PIRSR622684-1"/>
    </source>
</evidence>
<dbReference type="PROSITE" id="PS00139">
    <property type="entry name" value="THIOL_PROTEASE_CYS"/>
    <property type="match status" value="1"/>
</dbReference>
<evidence type="ECO:0000259" key="11">
    <source>
        <dbReference type="PROSITE" id="PS50222"/>
    </source>
</evidence>
<feature type="active site" evidence="8">
    <location>
        <position position="272"/>
    </location>
</feature>
<dbReference type="Gene3D" id="3.90.70.10">
    <property type="entry name" value="Cysteine proteinases"/>
    <property type="match status" value="1"/>
</dbReference>
<dbReference type="InterPro" id="IPR038765">
    <property type="entry name" value="Papain-like_cys_pep_sf"/>
</dbReference>
<dbReference type="InterPro" id="IPR022683">
    <property type="entry name" value="Calpain_III"/>
</dbReference>
<dbReference type="SUPFAM" id="SSF49758">
    <property type="entry name" value="Calpain large subunit, middle domain (domain III)"/>
    <property type="match status" value="1"/>
</dbReference>
<proteinExistence type="inferred from homology"/>
<dbReference type="Pfam" id="PF00648">
    <property type="entry name" value="Peptidase_C2"/>
    <property type="match status" value="1"/>
</dbReference>
<dbReference type="PRINTS" id="PR00704">
    <property type="entry name" value="CALPAIN"/>
</dbReference>
<dbReference type="PROSITE" id="PS50222">
    <property type="entry name" value="EF_HAND_2"/>
    <property type="match status" value="1"/>
</dbReference>
<dbReference type="OMA" id="SGEPCCT"/>
<dbReference type="CDD" id="cd00214">
    <property type="entry name" value="Calpain_III"/>
    <property type="match status" value="1"/>
</dbReference>
<organism evidence="12 13">
    <name type="scientific">Pseudonaja textilis</name>
    <name type="common">Eastern brown snake</name>
    <dbReference type="NCBI Taxonomy" id="8673"/>
    <lineage>
        <taxon>Eukaryota</taxon>
        <taxon>Metazoa</taxon>
        <taxon>Chordata</taxon>
        <taxon>Craniata</taxon>
        <taxon>Vertebrata</taxon>
        <taxon>Euteleostomi</taxon>
        <taxon>Lepidosauria</taxon>
        <taxon>Squamata</taxon>
        <taxon>Bifurcata</taxon>
        <taxon>Unidentata</taxon>
        <taxon>Episquamata</taxon>
        <taxon>Toxicofera</taxon>
        <taxon>Serpentes</taxon>
        <taxon>Colubroidea</taxon>
        <taxon>Elapidae</taxon>
        <taxon>Hydrophiinae</taxon>
        <taxon>Pseudonaja</taxon>
    </lineage>
</organism>
<keyword evidence="2" id="KW-0645">Protease</keyword>
<comment type="similarity">
    <text evidence="1">Belongs to the peptidase C2 family.</text>
</comment>
<evidence type="ECO:0000313" key="12">
    <source>
        <dbReference type="Ensembl" id="ENSPTXP00000018665.1"/>
    </source>
</evidence>
<evidence type="ECO:0000256" key="1">
    <source>
        <dbReference type="ARBA" id="ARBA00007623"/>
    </source>
</evidence>
<dbReference type="InterPro" id="IPR011992">
    <property type="entry name" value="EF-hand-dom_pair"/>
</dbReference>
<dbReference type="Ensembl" id="ENSPTXT00000019226.1">
    <property type="protein sequence ID" value="ENSPTXP00000018665.1"/>
    <property type="gene ID" value="ENSPTXG00000012832.1"/>
</dbReference>
<dbReference type="PANTHER" id="PTHR10183:SF374">
    <property type="entry name" value="CALPAIN-8"/>
    <property type="match status" value="1"/>
</dbReference>
<evidence type="ECO:0000256" key="9">
    <source>
        <dbReference type="PROSITE-ProRule" id="PRU00239"/>
    </source>
</evidence>
<dbReference type="InterPro" id="IPR000169">
    <property type="entry name" value="Pept_cys_AS"/>
</dbReference>
<evidence type="ECO:0000259" key="10">
    <source>
        <dbReference type="PROSITE" id="PS50203"/>
    </source>
</evidence>
<gene>
    <name evidence="12" type="primary">CAPN8</name>
</gene>
<reference evidence="12" key="2">
    <citation type="submission" date="2025-09" db="UniProtKB">
        <authorList>
            <consortium name="Ensembl"/>
        </authorList>
    </citation>
    <scope>IDENTIFICATION</scope>
</reference>
<accession>A0A670Z424</accession>
<evidence type="ECO:0000256" key="4">
    <source>
        <dbReference type="ARBA" id="ARBA00022737"/>
    </source>
</evidence>
<dbReference type="PANTHER" id="PTHR10183">
    <property type="entry name" value="CALPAIN"/>
    <property type="match status" value="1"/>
</dbReference>
<dbReference type="SUPFAM" id="SSF47473">
    <property type="entry name" value="EF-hand"/>
    <property type="match status" value="1"/>
</dbReference>
<keyword evidence="6" id="KW-0788">Thiol protease</keyword>
<dbReference type="SUPFAM" id="SSF54001">
    <property type="entry name" value="Cysteine proteinases"/>
    <property type="match status" value="1"/>
</dbReference>
<dbReference type="InterPro" id="IPR002048">
    <property type="entry name" value="EF_hand_dom"/>
</dbReference>
<evidence type="ECO:0000256" key="3">
    <source>
        <dbReference type="ARBA" id="ARBA00022723"/>
    </source>
</evidence>
<dbReference type="Gene3D" id="1.10.238.10">
    <property type="entry name" value="EF-hand"/>
    <property type="match status" value="1"/>
</dbReference>
<sequence>MSAVAFKLAREKATLDGLGSSGNIVKYLNQDFEALKKQCLLSGTLFKDEKFPACSSSLGYKELGPYSSKTQGIIWKRPQELVPNPQFIEGGATRTDICQGALGDCWLLAAVASLTLNEAILEWVVPHDQSFQKDYAGIFHFKFWQYGEWLDVIVDDRLPTKNGQLVFLYSKERNEFWAALLEKAYAKLNGSYEALIDGTLTEAFEDCTGGICESYNHSSAPPKLYQIIQKALQAGSLLGCFIVRWRGGGKQAMCRIIQYNDYICGELIRIRNPWGECEWTGAWSDNALEWKYIDLKQRNTLHRQAIDGEFWMSFSDFKKQFTDLEICNLSPDPLICNQAHKWNMKLFHGTWQSGSTAGGSPDYPATYWTNPQFKIKLEEPDDDQEANACEPCCTMIVGLMQKNRRRQKMKGEDWLKIGYCIYQLENQADVHLSREFFSTNKPVVYFDREVCLREASSRFHLPQGEYLIVPYTSQPFQDGHFCLRIFSVKQIKAQYVSSTTTCQKVSCHFAWKLFNMCIFGREYLISNELQTILNRVITKRIDIKSDGFNINTCREMISLLDNHGTGTLGLVEFKILWMKIQKYLEIYKKVDTNYSGTIDAHEMRNALKEAGFTLSNKIQQSIIIRYACSKLAIDFDGFVACMIRLECLFSKNSLTKDSKGQVLITSVHP</sequence>
<dbReference type="InterPro" id="IPR022682">
    <property type="entry name" value="Calpain_domain_III"/>
</dbReference>
<dbReference type="CDD" id="cd00044">
    <property type="entry name" value="CysPc"/>
    <property type="match status" value="1"/>
</dbReference>
<dbReference type="GO" id="GO:0005509">
    <property type="term" value="F:calcium ion binding"/>
    <property type="evidence" value="ECO:0007669"/>
    <property type="project" value="InterPro"/>
</dbReference>
<dbReference type="InterPro" id="IPR036213">
    <property type="entry name" value="Calpain_III_sf"/>
</dbReference>
<feature type="domain" description="EF-hand" evidence="11">
    <location>
        <begin position="578"/>
        <end position="613"/>
    </location>
</feature>
<keyword evidence="7" id="KW-0106">Calcium</keyword>
<dbReference type="Proteomes" id="UP000472273">
    <property type="component" value="Unplaced"/>
</dbReference>
<comment type="caution">
    <text evidence="9">Lacks conserved residue(s) required for the propagation of feature annotation.</text>
</comment>
<evidence type="ECO:0000256" key="7">
    <source>
        <dbReference type="ARBA" id="ARBA00022837"/>
    </source>
</evidence>
<dbReference type="GO" id="GO:0004198">
    <property type="term" value="F:calcium-dependent cysteine-type endopeptidase activity"/>
    <property type="evidence" value="ECO:0007669"/>
    <property type="project" value="InterPro"/>
</dbReference>
<dbReference type="PROSITE" id="PS50203">
    <property type="entry name" value="CALPAIN_CAT"/>
    <property type="match status" value="1"/>
</dbReference>
<dbReference type="SMART" id="SM00230">
    <property type="entry name" value="CysPc"/>
    <property type="match status" value="1"/>
</dbReference>
<dbReference type="GeneTree" id="ENSGT00940000160090"/>
<evidence type="ECO:0000256" key="6">
    <source>
        <dbReference type="ARBA" id="ARBA00022807"/>
    </source>
</evidence>
<dbReference type="Pfam" id="PF01067">
    <property type="entry name" value="Calpain_III"/>
    <property type="match status" value="1"/>
</dbReference>
<dbReference type="GO" id="GO:0006508">
    <property type="term" value="P:proteolysis"/>
    <property type="evidence" value="ECO:0007669"/>
    <property type="project" value="UniProtKB-KW"/>
</dbReference>
<dbReference type="InterPro" id="IPR033883">
    <property type="entry name" value="C2_III"/>
</dbReference>
<reference evidence="12" key="1">
    <citation type="submission" date="2025-08" db="UniProtKB">
        <authorList>
            <consortium name="Ensembl"/>
        </authorList>
    </citation>
    <scope>IDENTIFICATION</scope>
</reference>
<dbReference type="GO" id="GO:0005737">
    <property type="term" value="C:cytoplasm"/>
    <property type="evidence" value="ECO:0007669"/>
    <property type="project" value="TreeGrafter"/>
</dbReference>
<dbReference type="Gene3D" id="2.60.120.380">
    <property type="match status" value="1"/>
</dbReference>
<evidence type="ECO:0000313" key="13">
    <source>
        <dbReference type="Proteomes" id="UP000472273"/>
    </source>
</evidence>
<keyword evidence="5" id="KW-0378">Hydrolase</keyword>
<keyword evidence="3" id="KW-0479">Metal-binding</keyword>
<dbReference type="FunFam" id="2.60.120.380:FF:000001">
    <property type="entry name" value="Calpain-1 catalytic subunit"/>
    <property type="match status" value="1"/>
</dbReference>
<protein>
    <submittedName>
        <fullName evidence="12">Calpain 8</fullName>
    </submittedName>
</protein>